<evidence type="ECO:0000313" key="10">
    <source>
        <dbReference type="Proteomes" id="UP000664169"/>
    </source>
</evidence>
<keyword evidence="2" id="KW-0575">Peroxidase</keyword>
<feature type="domain" description="Heme haloperoxidase family profile" evidence="8">
    <location>
        <begin position="99"/>
        <end position="306"/>
    </location>
</feature>
<dbReference type="InterPro" id="IPR000028">
    <property type="entry name" value="Chloroperoxidase"/>
</dbReference>
<gene>
    <name evidence="9" type="ORF">GOMPHAMPRED_007509</name>
</gene>
<organism evidence="9 10">
    <name type="scientific">Gomphillus americanus</name>
    <dbReference type="NCBI Taxonomy" id="1940652"/>
    <lineage>
        <taxon>Eukaryota</taxon>
        <taxon>Fungi</taxon>
        <taxon>Dikarya</taxon>
        <taxon>Ascomycota</taxon>
        <taxon>Pezizomycotina</taxon>
        <taxon>Lecanoromycetes</taxon>
        <taxon>OSLEUM clade</taxon>
        <taxon>Ostropomycetidae</taxon>
        <taxon>Ostropales</taxon>
        <taxon>Graphidaceae</taxon>
        <taxon>Gomphilloideae</taxon>
        <taxon>Gomphillus</taxon>
    </lineage>
</organism>
<dbReference type="PROSITE" id="PS51405">
    <property type="entry name" value="HEME_HALOPEROXIDASE"/>
    <property type="match status" value="1"/>
</dbReference>
<evidence type="ECO:0000259" key="8">
    <source>
        <dbReference type="PROSITE" id="PS51405"/>
    </source>
</evidence>
<keyword evidence="4" id="KW-0479">Metal-binding</keyword>
<dbReference type="Pfam" id="PF01328">
    <property type="entry name" value="Peroxidase_2"/>
    <property type="match status" value="1"/>
</dbReference>
<dbReference type="GO" id="GO:0004601">
    <property type="term" value="F:peroxidase activity"/>
    <property type="evidence" value="ECO:0007669"/>
    <property type="project" value="UniProtKB-KW"/>
</dbReference>
<keyword evidence="6" id="KW-0408">Iron</keyword>
<dbReference type="SUPFAM" id="SSF47571">
    <property type="entry name" value="Cloroperoxidase"/>
    <property type="match status" value="1"/>
</dbReference>
<keyword evidence="5" id="KW-0560">Oxidoreductase</keyword>
<dbReference type="PANTHER" id="PTHR33577:SF15">
    <property type="entry name" value="HEME HALOPEROXIDASE FAMILY PROFILE DOMAIN-CONTAINING PROTEIN"/>
    <property type="match status" value="1"/>
</dbReference>
<name>A0A8H3EZQ1_9LECA</name>
<dbReference type="InterPro" id="IPR036851">
    <property type="entry name" value="Chloroperoxidase-like_sf"/>
</dbReference>
<keyword evidence="3" id="KW-0349">Heme</keyword>
<reference evidence="9" key="1">
    <citation type="submission" date="2021-03" db="EMBL/GenBank/DDBJ databases">
        <authorList>
            <person name="Tagirdzhanova G."/>
        </authorList>
    </citation>
    <scope>NUCLEOTIDE SEQUENCE</scope>
</reference>
<dbReference type="GO" id="GO:0046872">
    <property type="term" value="F:metal ion binding"/>
    <property type="evidence" value="ECO:0007669"/>
    <property type="project" value="UniProtKB-KW"/>
</dbReference>
<keyword evidence="10" id="KW-1185">Reference proteome</keyword>
<dbReference type="AlphaFoldDB" id="A0A8H3EZQ1"/>
<evidence type="ECO:0000313" key="9">
    <source>
        <dbReference type="EMBL" id="CAF9911751.1"/>
    </source>
</evidence>
<evidence type="ECO:0000256" key="1">
    <source>
        <dbReference type="ARBA" id="ARBA00001970"/>
    </source>
</evidence>
<dbReference type="Proteomes" id="UP000664169">
    <property type="component" value="Unassembled WGS sequence"/>
</dbReference>
<sequence length="391" mass="43334">MKTLTTYCILYTTIANVEAFAHFAKLLKSDNGYLLSQDQDVFEWYESLKIRRGGDSILDLPLGRGLLNGVLQSLTGALHYVDIPTPQPFGLKKIPGDDSAHQFCKPGNTDVRGMCPTLNTLANHGYISRDGITTFAEVANACWTAFGLGYDVSAILSAFGLSAGGDLLSGKYSIGGQDNRVPNTLDVHWGNNANFLIDRWNGYNALAQKYGSFNFDQNVKDASNAYDRSRAYNPSFLAGFFWFFVSHVERVFVFALLPNGTDSVPDYKNVAPFFLNKTFPPNWYRRSTPWTAPQNFPTAFEMYLVAPKKLGANVGVGNFVPLGVNITQKSPEDITCLIVINYLDLVPAQLQQPAFAQNQDLFRGFLKGMVWPFFVNDGHYNCPVAEFTGPS</sequence>
<comment type="similarity">
    <text evidence="7">Belongs to the chloroperoxidase family.</text>
</comment>
<dbReference type="Gene3D" id="1.10.489.10">
    <property type="entry name" value="Chloroperoxidase-like"/>
    <property type="match status" value="2"/>
</dbReference>
<evidence type="ECO:0000256" key="3">
    <source>
        <dbReference type="ARBA" id="ARBA00022617"/>
    </source>
</evidence>
<evidence type="ECO:0000256" key="2">
    <source>
        <dbReference type="ARBA" id="ARBA00022559"/>
    </source>
</evidence>
<accession>A0A8H3EZQ1</accession>
<protein>
    <recommendedName>
        <fullName evidence="8">Heme haloperoxidase family profile domain-containing protein</fullName>
    </recommendedName>
</protein>
<evidence type="ECO:0000256" key="5">
    <source>
        <dbReference type="ARBA" id="ARBA00023002"/>
    </source>
</evidence>
<evidence type="ECO:0000256" key="7">
    <source>
        <dbReference type="ARBA" id="ARBA00025795"/>
    </source>
</evidence>
<proteinExistence type="inferred from homology"/>
<comment type="caution">
    <text evidence="9">The sequence shown here is derived from an EMBL/GenBank/DDBJ whole genome shotgun (WGS) entry which is preliminary data.</text>
</comment>
<dbReference type="EMBL" id="CAJPDQ010000006">
    <property type="protein sequence ID" value="CAF9911751.1"/>
    <property type="molecule type" value="Genomic_DNA"/>
</dbReference>
<comment type="cofactor">
    <cofactor evidence="1">
        <name>heme b</name>
        <dbReference type="ChEBI" id="CHEBI:60344"/>
    </cofactor>
</comment>
<evidence type="ECO:0000256" key="4">
    <source>
        <dbReference type="ARBA" id="ARBA00022723"/>
    </source>
</evidence>
<evidence type="ECO:0000256" key="6">
    <source>
        <dbReference type="ARBA" id="ARBA00023004"/>
    </source>
</evidence>
<dbReference type="OrthoDB" id="407298at2759"/>
<dbReference type="PANTHER" id="PTHR33577">
    <property type="entry name" value="STERIGMATOCYSTIN BIOSYNTHESIS PEROXIDASE STCC-RELATED"/>
    <property type="match status" value="1"/>
</dbReference>